<dbReference type="GO" id="GO:0003995">
    <property type="term" value="F:acyl-CoA dehydrogenase activity"/>
    <property type="evidence" value="ECO:0007669"/>
    <property type="project" value="TreeGrafter"/>
</dbReference>
<dbReference type="GO" id="GO:0016020">
    <property type="term" value="C:membrane"/>
    <property type="evidence" value="ECO:0007669"/>
    <property type="project" value="UniProtKB-SubCell"/>
</dbReference>
<feature type="compositionally biased region" description="Polar residues" evidence="3">
    <location>
        <begin position="1"/>
        <end position="10"/>
    </location>
</feature>
<name>A0A9W9PJS2_9EURO</name>
<dbReference type="InterPro" id="IPR036259">
    <property type="entry name" value="MFS_trans_sf"/>
</dbReference>
<dbReference type="GO" id="GO:0033539">
    <property type="term" value="P:fatty acid beta-oxidation using acyl-CoA dehydrogenase"/>
    <property type="evidence" value="ECO:0007669"/>
    <property type="project" value="TreeGrafter"/>
</dbReference>
<evidence type="ECO:0000256" key="1">
    <source>
        <dbReference type="ARBA" id="ARBA00022630"/>
    </source>
</evidence>
<proteinExistence type="predicted"/>
<organism evidence="6 7">
    <name type="scientific">Penicillium chermesinum</name>
    <dbReference type="NCBI Taxonomy" id="63820"/>
    <lineage>
        <taxon>Eukaryota</taxon>
        <taxon>Fungi</taxon>
        <taxon>Dikarya</taxon>
        <taxon>Ascomycota</taxon>
        <taxon>Pezizomycotina</taxon>
        <taxon>Eurotiomycetes</taxon>
        <taxon>Eurotiomycetidae</taxon>
        <taxon>Eurotiales</taxon>
        <taxon>Aspergillaceae</taxon>
        <taxon>Penicillium</taxon>
    </lineage>
</organism>
<sequence length="281" mass="31252">MTTAANSSHNAFPLSHAEKTDPVEHVEKTPGDSTTLEELHYVPSAGTKHFQPETDVEYVVTFKTWVVIFMLTVTGSVCYWLVPALSGIENQIAAELGDVTKGTWITAVYNLGAVVAFLVCGPNSDLFGRRWFIVFGNILVVVGGIVGGSIQWPLVDISTQVEMLRLLILRTAVEMDQVAATAQAEGKAPWMAIERQLGHKIGMCNYYANRPVCEAADRAIQIHGGGGYSRHYPFEHIWRHFRRYRITEGSEEMQIRKVAAYLFGYKTTGLKRGETSQKTKL</sequence>
<dbReference type="EMBL" id="JAPQKS010000002">
    <property type="protein sequence ID" value="KAJ5246552.1"/>
    <property type="molecule type" value="Genomic_DNA"/>
</dbReference>
<dbReference type="InterPro" id="IPR036250">
    <property type="entry name" value="AcylCo_DH-like_C"/>
</dbReference>
<dbReference type="PANTHER" id="PTHR48083">
    <property type="entry name" value="MEDIUM-CHAIN SPECIFIC ACYL-COA DEHYDROGENASE, MITOCHONDRIAL-RELATED"/>
    <property type="match status" value="1"/>
</dbReference>
<feature type="domain" description="Acyl-CoA dehydrogenase/oxidase C-terminal" evidence="5">
    <location>
        <begin position="149"/>
        <end position="260"/>
    </location>
</feature>
<keyword evidence="4" id="KW-0472">Membrane</keyword>
<protein>
    <submittedName>
        <fullName evidence="6">Acyl-CoA dehydrogenase</fullName>
    </submittedName>
</protein>
<dbReference type="Pfam" id="PF00441">
    <property type="entry name" value="Acyl-CoA_dh_1"/>
    <property type="match status" value="1"/>
</dbReference>
<feature type="transmembrane region" description="Helical" evidence="4">
    <location>
        <begin position="102"/>
        <end position="120"/>
    </location>
</feature>
<dbReference type="Gene3D" id="1.20.140.10">
    <property type="entry name" value="Butyryl-CoA Dehydrogenase, subunit A, domain 3"/>
    <property type="match status" value="1"/>
</dbReference>
<dbReference type="Proteomes" id="UP001150941">
    <property type="component" value="Unassembled WGS sequence"/>
</dbReference>
<dbReference type="PANTHER" id="PTHR48083:SF2">
    <property type="entry name" value="MEDIUM-CHAIN SPECIFIC ACYL-COA DEHYDROGENASE, MITOCHONDRIAL"/>
    <property type="match status" value="1"/>
</dbReference>
<evidence type="ECO:0000256" key="3">
    <source>
        <dbReference type="SAM" id="MobiDB-lite"/>
    </source>
</evidence>
<dbReference type="GO" id="GO:0005737">
    <property type="term" value="C:cytoplasm"/>
    <property type="evidence" value="ECO:0007669"/>
    <property type="project" value="TreeGrafter"/>
</dbReference>
<accession>A0A9W9PJS2</accession>
<evidence type="ECO:0000256" key="2">
    <source>
        <dbReference type="ARBA" id="ARBA00023002"/>
    </source>
</evidence>
<dbReference type="OrthoDB" id="9988775at2759"/>
<feature type="compositionally biased region" description="Basic and acidic residues" evidence="3">
    <location>
        <begin position="16"/>
        <end position="30"/>
    </location>
</feature>
<evidence type="ECO:0000313" key="6">
    <source>
        <dbReference type="EMBL" id="KAJ5246552.1"/>
    </source>
</evidence>
<feature type="transmembrane region" description="Helical" evidence="4">
    <location>
        <begin position="58"/>
        <end position="82"/>
    </location>
</feature>
<dbReference type="AlphaFoldDB" id="A0A9W9PJS2"/>
<dbReference type="InterPro" id="IPR050741">
    <property type="entry name" value="Acyl-CoA_dehydrogenase"/>
</dbReference>
<keyword evidence="4" id="KW-1133">Transmembrane helix</keyword>
<dbReference type="InterPro" id="IPR009075">
    <property type="entry name" value="AcylCo_DH/oxidase_C"/>
</dbReference>
<reference evidence="6" key="2">
    <citation type="journal article" date="2023" name="IMA Fungus">
        <title>Comparative genomic study of the Penicillium genus elucidates a diverse pangenome and 15 lateral gene transfer events.</title>
        <authorList>
            <person name="Petersen C."/>
            <person name="Sorensen T."/>
            <person name="Nielsen M.R."/>
            <person name="Sondergaard T.E."/>
            <person name="Sorensen J.L."/>
            <person name="Fitzpatrick D.A."/>
            <person name="Frisvad J.C."/>
            <person name="Nielsen K.L."/>
        </authorList>
    </citation>
    <scope>NUCLEOTIDE SEQUENCE</scope>
    <source>
        <strain evidence="6">IBT 19713</strain>
    </source>
</reference>
<dbReference type="SUPFAM" id="SSF47203">
    <property type="entry name" value="Acyl-CoA dehydrogenase C-terminal domain-like"/>
    <property type="match status" value="1"/>
</dbReference>
<reference evidence="6" key="1">
    <citation type="submission" date="2022-11" db="EMBL/GenBank/DDBJ databases">
        <authorList>
            <person name="Petersen C."/>
        </authorList>
    </citation>
    <scope>NUCLEOTIDE SEQUENCE</scope>
    <source>
        <strain evidence="6">IBT 19713</strain>
    </source>
</reference>
<evidence type="ECO:0000256" key="4">
    <source>
        <dbReference type="SAM" id="Phobius"/>
    </source>
</evidence>
<keyword evidence="2" id="KW-0560">Oxidoreductase</keyword>
<dbReference type="SUPFAM" id="SSF103473">
    <property type="entry name" value="MFS general substrate transporter"/>
    <property type="match status" value="1"/>
</dbReference>
<feature type="transmembrane region" description="Helical" evidence="4">
    <location>
        <begin position="132"/>
        <end position="154"/>
    </location>
</feature>
<dbReference type="RefSeq" id="XP_058333973.1">
    <property type="nucleotide sequence ID" value="XM_058470832.1"/>
</dbReference>
<dbReference type="GeneID" id="83198135"/>
<dbReference type="Gene3D" id="1.20.1720.10">
    <property type="entry name" value="Multidrug resistance protein D"/>
    <property type="match status" value="1"/>
</dbReference>
<feature type="region of interest" description="Disordered" evidence="3">
    <location>
        <begin position="1"/>
        <end position="32"/>
    </location>
</feature>
<keyword evidence="4" id="KW-0812">Transmembrane</keyword>
<gene>
    <name evidence="6" type="ORF">N7468_001535</name>
</gene>
<keyword evidence="1" id="KW-0285">Flavoprotein</keyword>
<keyword evidence="7" id="KW-1185">Reference proteome</keyword>
<evidence type="ECO:0000259" key="5">
    <source>
        <dbReference type="Pfam" id="PF00441"/>
    </source>
</evidence>
<evidence type="ECO:0000313" key="7">
    <source>
        <dbReference type="Proteomes" id="UP001150941"/>
    </source>
</evidence>
<dbReference type="GO" id="GO:0022857">
    <property type="term" value="F:transmembrane transporter activity"/>
    <property type="evidence" value="ECO:0007669"/>
    <property type="project" value="InterPro"/>
</dbReference>
<comment type="caution">
    <text evidence="6">The sequence shown here is derived from an EMBL/GenBank/DDBJ whole genome shotgun (WGS) entry which is preliminary data.</text>
</comment>